<keyword evidence="1" id="KW-0812">Transmembrane</keyword>
<comment type="caution">
    <text evidence="2">The sequence shown here is derived from an EMBL/GenBank/DDBJ whole genome shotgun (WGS) entry which is preliminary data.</text>
</comment>
<dbReference type="Proteomes" id="UP001232973">
    <property type="component" value="Unassembled WGS sequence"/>
</dbReference>
<proteinExistence type="predicted"/>
<reference evidence="2 3" key="1">
    <citation type="submission" date="2023-07" db="EMBL/GenBank/DDBJ databases">
        <title>Genomic Encyclopedia of Type Strains, Phase IV (KMG-IV): sequencing the most valuable type-strain genomes for metagenomic binning, comparative biology and taxonomic classification.</title>
        <authorList>
            <person name="Goeker M."/>
        </authorList>
    </citation>
    <scope>NUCLEOTIDE SEQUENCE [LARGE SCALE GENOMIC DNA]</scope>
    <source>
        <strain evidence="2 3">DSM 4006</strain>
    </source>
</reference>
<name>A0ABT9XG32_9BACL</name>
<dbReference type="EMBL" id="JAUSTP010000005">
    <property type="protein sequence ID" value="MDQ0189252.1"/>
    <property type="molecule type" value="Genomic_DNA"/>
</dbReference>
<organism evidence="2 3">
    <name type="scientific">Alicyclobacillus cycloheptanicus</name>
    <dbReference type="NCBI Taxonomy" id="1457"/>
    <lineage>
        <taxon>Bacteria</taxon>
        <taxon>Bacillati</taxon>
        <taxon>Bacillota</taxon>
        <taxon>Bacilli</taxon>
        <taxon>Bacillales</taxon>
        <taxon>Alicyclobacillaceae</taxon>
        <taxon>Alicyclobacillus</taxon>
    </lineage>
</organism>
<dbReference type="RefSeq" id="WP_274455108.1">
    <property type="nucleotide sequence ID" value="NZ_CP067097.1"/>
</dbReference>
<protein>
    <submittedName>
        <fullName evidence="2">Uncharacterized protein</fullName>
    </submittedName>
</protein>
<keyword evidence="3" id="KW-1185">Reference proteome</keyword>
<feature type="transmembrane region" description="Helical" evidence="1">
    <location>
        <begin position="12"/>
        <end position="33"/>
    </location>
</feature>
<keyword evidence="1" id="KW-0472">Membrane</keyword>
<evidence type="ECO:0000256" key="1">
    <source>
        <dbReference type="SAM" id="Phobius"/>
    </source>
</evidence>
<accession>A0ABT9XG32</accession>
<evidence type="ECO:0000313" key="3">
    <source>
        <dbReference type="Proteomes" id="UP001232973"/>
    </source>
</evidence>
<keyword evidence="1" id="KW-1133">Transmembrane helix</keyword>
<gene>
    <name evidence="2" type="ORF">J2S03_001068</name>
</gene>
<evidence type="ECO:0000313" key="2">
    <source>
        <dbReference type="EMBL" id="MDQ0189252.1"/>
    </source>
</evidence>
<sequence length="163" mass="17870">MRIPRRLSDASRALAGWAGLYPLVYRLVGMLIMREIALPIGVLRASDELAMSGFVGYLSGACEDIHRISSNSSHSTAGTLYNLATQDLQTASVALTSSLPIYNRNGVQDTDIVSYIMTKLTQTMPQQFEKDNPAVEYLANLYPILSHFTGTRPSLSGYFSLGF</sequence>